<feature type="domain" description="Response regulatory" evidence="5">
    <location>
        <begin position="3"/>
        <end position="119"/>
    </location>
</feature>
<name>A0ABU3BN73_9BACT</name>
<dbReference type="Pfam" id="PF00072">
    <property type="entry name" value="Response_reg"/>
    <property type="match status" value="1"/>
</dbReference>
<dbReference type="InterPro" id="IPR000792">
    <property type="entry name" value="Tscrpt_reg_LuxR_C"/>
</dbReference>
<accession>A0ABU3BN73</accession>
<dbReference type="SMART" id="SM00448">
    <property type="entry name" value="REC"/>
    <property type="match status" value="1"/>
</dbReference>
<feature type="modified residue" description="4-aspartylphosphate" evidence="3">
    <location>
        <position position="54"/>
    </location>
</feature>
<evidence type="ECO:0000259" key="5">
    <source>
        <dbReference type="PROSITE" id="PS50110"/>
    </source>
</evidence>
<keyword evidence="2" id="KW-0238">DNA-binding</keyword>
<keyword evidence="1 3" id="KW-0597">Phosphoprotein</keyword>
<dbReference type="CDD" id="cd17535">
    <property type="entry name" value="REC_NarL-like"/>
    <property type="match status" value="1"/>
</dbReference>
<evidence type="ECO:0000256" key="2">
    <source>
        <dbReference type="ARBA" id="ARBA00023125"/>
    </source>
</evidence>
<feature type="domain" description="HTH luxR-type" evidence="4">
    <location>
        <begin position="142"/>
        <end position="207"/>
    </location>
</feature>
<dbReference type="InterPro" id="IPR058245">
    <property type="entry name" value="NreC/VraR/RcsB-like_REC"/>
</dbReference>
<keyword evidence="7" id="KW-1185">Reference proteome</keyword>
<dbReference type="InterPro" id="IPR039420">
    <property type="entry name" value="WalR-like"/>
</dbReference>
<evidence type="ECO:0000256" key="3">
    <source>
        <dbReference type="PROSITE-ProRule" id="PRU00169"/>
    </source>
</evidence>
<evidence type="ECO:0000256" key="1">
    <source>
        <dbReference type="ARBA" id="ARBA00022553"/>
    </source>
</evidence>
<organism evidence="6 7">
    <name type="scientific">Rubrivirga litoralis</name>
    <dbReference type="NCBI Taxonomy" id="3075598"/>
    <lineage>
        <taxon>Bacteria</taxon>
        <taxon>Pseudomonadati</taxon>
        <taxon>Rhodothermota</taxon>
        <taxon>Rhodothermia</taxon>
        <taxon>Rhodothermales</taxon>
        <taxon>Rubricoccaceae</taxon>
        <taxon>Rubrivirga</taxon>
    </lineage>
</organism>
<evidence type="ECO:0000313" key="6">
    <source>
        <dbReference type="EMBL" id="MDT0630715.1"/>
    </source>
</evidence>
<protein>
    <submittedName>
        <fullName evidence="6">Response regulator transcription factor</fullName>
    </submittedName>
</protein>
<dbReference type="EMBL" id="JAVRHT010000004">
    <property type="protein sequence ID" value="MDT0630715.1"/>
    <property type="molecule type" value="Genomic_DNA"/>
</dbReference>
<dbReference type="SUPFAM" id="SSF46894">
    <property type="entry name" value="C-terminal effector domain of the bipartite response regulators"/>
    <property type="match status" value="1"/>
</dbReference>
<evidence type="ECO:0000259" key="4">
    <source>
        <dbReference type="PROSITE" id="PS50043"/>
    </source>
</evidence>
<dbReference type="PROSITE" id="PS50110">
    <property type="entry name" value="RESPONSE_REGULATORY"/>
    <property type="match status" value="1"/>
</dbReference>
<dbReference type="PRINTS" id="PR00038">
    <property type="entry name" value="HTHLUXR"/>
</dbReference>
<dbReference type="InterPro" id="IPR016032">
    <property type="entry name" value="Sig_transdc_resp-reg_C-effctor"/>
</dbReference>
<dbReference type="Gene3D" id="3.40.50.2300">
    <property type="match status" value="1"/>
</dbReference>
<evidence type="ECO:0000313" key="7">
    <source>
        <dbReference type="Proteomes" id="UP001267426"/>
    </source>
</evidence>
<gene>
    <name evidence="6" type="ORF">RM540_03055</name>
</gene>
<dbReference type="SUPFAM" id="SSF52172">
    <property type="entry name" value="CheY-like"/>
    <property type="match status" value="1"/>
</dbReference>
<dbReference type="PANTHER" id="PTHR43214">
    <property type="entry name" value="TWO-COMPONENT RESPONSE REGULATOR"/>
    <property type="match status" value="1"/>
</dbReference>
<dbReference type="InterPro" id="IPR011006">
    <property type="entry name" value="CheY-like_superfamily"/>
</dbReference>
<proteinExistence type="predicted"/>
<dbReference type="Proteomes" id="UP001267426">
    <property type="component" value="Unassembled WGS sequence"/>
</dbReference>
<dbReference type="InterPro" id="IPR001789">
    <property type="entry name" value="Sig_transdc_resp-reg_receiver"/>
</dbReference>
<reference evidence="6 7" key="1">
    <citation type="submission" date="2023-09" db="EMBL/GenBank/DDBJ databases">
        <authorList>
            <person name="Rey-Velasco X."/>
        </authorList>
    </citation>
    <scope>NUCLEOTIDE SEQUENCE [LARGE SCALE GENOMIC DNA]</scope>
    <source>
        <strain evidence="6 7">F394</strain>
    </source>
</reference>
<dbReference type="SMART" id="SM00421">
    <property type="entry name" value="HTH_LUXR"/>
    <property type="match status" value="1"/>
</dbReference>
<dbReference type="RefSeq" id="WP_311662014.1">
    <property type="nucleotide sequence ID" value="NZ_JAVRHT010000004.1"/>
</dbReference>
<dbReference type="PROSITE" id="PS00622">
    <property type="entry name" value="HTH_LUXR_1"/>
    <property type="match status" value="1"/>
</dbReference>
<comment type="caution">
    <text evidence="6">The sequence shown here is derived from an EMBL/GenBank/DDBJ whole genome shotgun (WGS) entry which is preliminary data.</text>
</comment>
<sequence>MTRVAIADDHALVRRGLIELLRETPGLDVVAEADSGDALLRAVRDGRVDVIVMDMNMPGPSGLDLVKSLHAEFPGLPLLVLSAHPEDQYAVRVVRAGALGYLTKESAEADLVEAVRRVAQGKRFLTRTLAEALLDALDADPDAVPHAALSDREYQVLRLLASGKTVGGIAEDLSLSVKTISTYRARLLQKMGMSNNSELTRYALENKLVE</sequence>
<dbReference type="Pfam" id="PF00196">
    <property type="entry name" value="GerE"/>
    <property type="match status" value="1"/>
</dbReference>
<dbReference type="PROSITE" id="PS50043">
    <property type="entry name" value="HTH_LUXR_2"/>
    <property type="match status" value="1"/>
</dbReference>
<dbReference type="CDD" id="cd06170">
    <property type="entry name" value="LuxR_C_like"/>
    <property type="match status" value="1"/>
</dbReference>